<reference evidence="2 3" key="1">
    <citation type="submission" date="2019-05" db="EMBL/GenBank/DDBJ databases">
        <title>Another draft genome of Portunus trituberculatus and its Hox gene families provides insights of decapod evolution.</title>
        <authorList>
            <person name="Jeong J.-H."/>
            <person name="Song I."/>
            <person name="Kim S."/>
            <person name="Choi T."/>
            <person name="Kim D."/>
            <person name="Ryu S."/>
            <person name="Kim W."/>
        </authorList>
    </citation>
    <scope>NUCLEOTIDE SEQUENCE [LARGE SCALE GENOMIC DNA]</scope>
    <source>
        <tissue evidence="2">Muscle</tissue>
    </source>
</reference>
<dbReference type="Proteomes" id="UP000324222">
    <property type="component" value="Unassembled WGS sequence"/>
</dbReference>
<proteinExistence type="predicted"/>
<feature type="compositionally biased region" description="Basic residues" evidence="1">
    <location>
        <begin position="74"/>
        <end position="89"/>
    </location>
</feature>
<evidence type="ECO:0000313" key="2">
    <source>
        <dbReference type="EMBL" id="MPC46050.1"/>
    </source>
</evidence>
<feature type="region of interest" description="Disordered" evidence="1">
    <location>
        <begin position="74"/>
        <end position="94"/>
    </location>
</feature>
<comment type="caution">
    <text evidence="2">The sequence shown here is derived from an EMBL/GenBank/DDBJ whole genome shotgun (WGS) entry which is preliminary data.</text>
</comment>
<protein>
    <submittedName>
        <fullName evidence="2">Uncharacterized protein</fullName>
    </submittedName>
</protein>
<evidence type="ECO:0000256" key="1">
    <source>
        <dbReference type="SAM" id="MobiDB-lite"/>
    </source>
</evidence>
<sequence>MQHSSRHRKRIERSNDSVLCYGGLEADQRDVRLAALLISARGKVTRLRRPGASPLRRKCRLHAATRSVPLRFNRTGRKGTKSCNLHRHSSQLGSHQSVPFTAAVMEGYEIPL</sequence>
<keyword evidence="3" id="KW-1185">Reference proteome</keyword>
<accession>A0A5B7FEL6</accession>
<name>A0A5B7FEL6_PORTR</name>
<dbReference type="AlphaFoldDB" id="A0A5B7FEL6"/>
<evidence type="ECO:0000313" key="3">
    <source>
        <dbReference type="Proteomes" id="UP000324222"/>
    </source>
</evidence>
<gene>
    <name evidence="2" type="ORF">E2C01_039759</name>
</gene>
<organism evidence="2 3">
    <name type="scientific">Portunus trituberculatus</name>
    <name type="common">Swimming crab</name>
    <name type="synonym">Neptunus trituberculatus</name>
    <dbReference type="NCBI Taxonomy" id="210409"/>
    <lineage>
        <taxon>Eukaryota</taxon>
        <taxon>Metazoa</taxon>
        <taxon>Ecdysozoa</taxon>
        <taxon>Arthropoda</taxon>
        <taxon>Crustacea</taxon>
        <taxon>Multicrustacea</taxon>
        <taxon>Malacostraca</taxon>
        <taxon>Eumalacostraca</taxon>
        <taxon>Eucarida</taxon>
        <taxon>Decapoda</taxon>
        <taxon>Pleocyemata</taxon>
        <taxon>Brachyura</taxon>
        <taxon>Eubrachyura</taxon>
        <taxon>Portunoidea</taxon>
        <taxon>Portunidae</taxon>
        <taxon>Portuninae</taxon>
        <taxon>Portunus</taxon>
    </lineage>
</organism>
<dbReference type="EMBL" id="VSRR010007019">
    <property type="protein sequence ID" value="MPC46050.1"/>
    <property type="molecule type" value="Genomic_DNA"/>
</dbReference>